<keyword evidence="1" id="KW-0812">Transmembrane</keyword>
<gene>
    <name evidence="2" type="ORF">K4G57_03995</name>
</gene>
<reference evidence="2 3" key="1">
    <citation type="submission" date="2021-08" db="EMBL/GenBank/DDBJ databases">
        <title>Helicobacter spp. isolated from feces of Anatolian Ground Squirrel (Spermophilus xanthoprymnus) in Turkey.</title>
        <authorList>
            <person name="Aydin F."/>
            <person name="Abay S."/>
            <person name="Kayman T."/>
            <person name="Karakaya E."/>
            <person name="Saticioglu I.B."/>
        </authorList>
    </citation>
    <scope>NUCLEOTIDE SEQUENCE [LARGE SCALE GENOMIC DNA]</scope>
    <source>
        <strain evidence="2 3">Faydin-H70</strain>
    </source>
</reference>
<protein>
    <recommendedName>
        <fullName evidence="4">Integral membrane protein</fullName>
    </recommendedName>
</protein>
<dbReference type="Proteomes" id="UP000700059">
    <property type="component" value="Unassembled WGS sequence"/>
</dbReference>
<keyword evidence="1" id="KW-0472">Membrane</keyword>
<evidence type="ECO:0008006" key="4">
    <source>
        <dbReference type="Google" id="ProtNLM"/>
    </source>
</evidence>
<feature type="transmembrane region" description="Helical" evidence="1">
    <location>
        <begin position="6"/>
        <end position="27"/>
    </location>
</feature>
<evidence type="ECO:0000313" key="2">
    <source>
        <dbReference type="EMBL" id="MBX7490629.1"/>
    </source>
</evidence>
<evidence type="ECO:0000256" key="1">
    <source>
        <dbReference type="SAM" id="Phobius"/>
    </source>
</evidence>
<accession>A0ABS7JMK1</accession>
<keyword evidence="3" id="KW-1185">Reference proteome</keyword>
<evidence type="ECO:0000313" key="3">
    <source>
        <dbReference type="Proteomes" id="UP000700059"/>
    </source>
</evidence>
<keyword evidence="1" id="KW-1133">Transmembrane helix</keyword>
<feature type="transmembrane region" description="Helical" evidence="1">
    <location>
        <begin position="39"/>
        <end position="62"/>
    </location>
</feature>
<dbReference type="EMBL" id="JAIGYQ010000004">
    <property type="protein sequence ID" value="MBX7490629.1"/>
    <property type="molecule type" value="Genomic_DNA"/>
</dbReference>
<organism evidence="2 3">
    <name type="scientific">Helicobacter turcicus</name>
    <dbReference type="NCBI Taxonomy" id="2867412"/>
    <lineage>
        <taxon>Bacteria</taxon>
        <taxon>Pseudomonadati</taxon>
        <taxon>Campylobacterota</taxon>
        <taxon>Epsilonproteobacteria</taxon>
        <taxon>Campylobacterales</taxon>
        <taxon>Helicobacteraceae</taxon>
        <taxon>Helicobacter</taxon>
    </lineage>
</organism>
<proteinExistence type="predicted"/>
<feature type="transmembrane region" description="Helical" evidence="1">
    <location>
        <begin position="93"/>
        <end position="120"/>
    </location>
</feature>
<name>A0ABS7JMK1_9HELI</name>
<sequence>MELFLFIFYLIYIAMALTPLVVIFILQNRDIQIFIYKNIVFNNLIVTLCIIVLALLLSHLYIYCVKKYYQNTQSELMECSEIEIAEPKYIPIYIAYFVIAVSINNLVIFSVVLILIYLLILKGKFSYFNPYLLFSGYHFYEVSVDINREKYAKYKLFLISKQKIKEMKSHNNLIRLNDFTFLDKGDRNG</sequence>
<dbReference type="RefSeq" id="WP_221531867.1">
    <property type="nucleotide sequence ID" value="NZ_JAIGYP010000004.1"/>
</dbReference>
<comment type="caution">
    <text evidence="2">The sequence shown here is derived from an EMBL/GenBank/DDBJ whole genome shotgun (WGS) entry which is preliminary data.</text>
</comment>